<keyword evidence="3" id="KW-0862">Zinc</keyword>
<keyword evidence="5" id="KW-0175">Coiled coil</keyword>
<dbReference type="InterPro" id="IPR048370">
    <property type="entry name" value="ZSWIM4-8_C"/>
</dbReference>
<keyword evidence="2 4" id="KW-0863">Zinc-finger</keyword>
<feature type="region of interest" description="Disordered" evidence="6">
    <location>
        <begin position="1"/>
        <end position="38"/>
    </location>
</feature>
<feature type="region of interest" description="Disordered" evidence="6">
    <location>
        <begin position="615"/>
        <end position="650"/>
    </location>
</feature>
<dbReference type="GO" id="GO:0008270">
    <property type="term" value="F:zinc ion binding"/>
    <property type="evidence" value="ECO:0007669"/>
    <property type="project" value="UniProtKB-KW"/>
</dbReference>
<organism evidence="8 9">
    <name type="scientific">Steinernema hermaphroditum</name>
    <dbReference type="NCBI Taxonomy" id="289476"/>
    <lineage>
        <taxon>Eukaryota</taxon>
        <taxon>Metazoa</taxon>
        <taxon>Ecdysozoa</taxon>
        <taxon>Nematoda</taxon>
        <taxon>Chromadorea</taxon>
        <taxon>Rhabditida</taxon>
        <taxon>Tylenchina</taxon>
        <taxon>Panagrolaimomorpha</taxon>
        <taxon>Strongyloidoidea</taxon>
        <taxon>Steinernematidae</taxon>
        <taxon>Steinernema</taxon>
    </lineage>
</organism>
<evidence type="ECO:0000256" key="4">
    <source>
        <dbReference type="PROSITE-ProRule" id="PRU00325"/>
    </source>
</evidence>
<comment type="caution">
    <text evidence="8">The sequence shown here is derived from an EMBL/GenBank/DDBJ whole genome shotgun (WGS) entry which is preliminary data.</text>
</comment>
<dbReference type="InterPro" id="IPR007527">
    <property type="entry name" value="Znf_SWIM"/>
</dbReference>
<evidence type="ECO:0000256" key="3">
    <source>
        <dbReference type="ARBA" id="ARBA00022833"/>
    </source>
</evidence>
<feature type="compositionally biased region" description="Basic and acidic residues" evidence="6">
    <location>
        <begin position="1046"/>
        <end position="1067"/>
    </location>
</feature>
<dbReference type="GO" id="GO:0031462">
    <property type="term" value="C:Cul2-RING ubiquitin ligase complex"/>
    <property type="evidence" value="ECO:0007669"/>
    <property type="project" value="TreeGrafter"/>
</dbReference>
<dbReference type="InterPro" id="IPR057945">
    <property type="entry name" value="TPR_ZSWIM8"/>
</dbReference>
<dbReference type="Pfam" id="PF21055">
    <property type="entry name" value="ZSWIM4-8_C"/>
    <property type="match status" value="1"/>
</dbReference>
<evidence type="ECO:0000256" key="1">
    <source>
        <dbReference type="ARBA" id="ARBA00022723"/>
    </source>
</evidence>
<evidence type="ECO:0000256" key="6">
    <source>
        <dbReference type="SAM" id="MobiDB-lite"/>
    </source>
</evidence>
<dbReference type="PROSITE" id="PS50966">
    <property type="entry name" value="ZF_SWIM"/>
    <property type="match status" value="1"/>
</dbReference>
<feature type="compositionally biased region" description="Polar residues" evidence="6">
    <location>
        <begin position="619"/>
        <end position="645"/>
    </location>
</feature>
<feature type="compositionally biased region" description="Low complexity" evidence="6">
    <location>
        <begin position="997"/>
        <end position="1024"/>
    </location>
</feature>
<accession>A0AA39H558</accession>
<evidence type="ECO:0000259" key="7">
    <source>
        <dbReference type="PROSITE" id="PS50966"/>
    </source>
</evidence>
<keyword evidence="9" id="KW-1185">Reference proteome</keyword>
<reference evidence="8" key="1">
    <citation type="submission" date="2023-06" db="EMBL/GenBank/DDBJ databases">
        <title>Genomic analysis of the entomopathogenic nematode Steinernema hermaphroditum.</title>
        <authorList>
            <person name="Schwarz E.M."/>
            <person name="Heppert J.K."/>
            <person name="Baniya A."/>
            <person name="Schwartz H.T."/>
            <person name="Tan C.-H."/>
            <person name="Antoshechkin I."/>
            <person name="Sternberg P.W."/>
            <person name="Goodrich-Blair H."/>
            <person name="Dillman A.R."/>
        </authorList>
    </citation>
    <scope>NUCLEOTIDE SEQUENCE</scope>
    <source>
        <strain evidence="8">PS9179</strain>
        <tissue evidence="8">Whole animal</tissue>
    </source>
</reference>
<feature type="region of interest" description="Disordered" evidence="6">
    <location>
        <begin position="987"/>
        <end position="1084"/>
    </location>
</feature>
<dbReference type="Pfam" id="PF25572">
    <property type="entry name" value="TPR_ZSWIM8"/>
    <property type="match status" value="1"/>
</dbReference>
<dbReference type="PANTHER" id="PTHR22619:SF1">
    <property type="entry name" value="ZINC FINGER SWIM DOMAIN-CONTAINING PROTEIN 8"/>
    <property type="match status" value="1"/>
</dbReference>
<name>A0AA39H558_9BILA</name>
<feature type="compositionally biased region" description="Basic and acidic residues" evidence="6">
    <location>
        <begin position="1025"/>
        <end position="1039"/>
    </location>
</feature>
<evidence type="ECO:0000313" key="9">
    <source>
        <dbReference type="Proteomes" id="UP001175271"/>
    </source>
</evidence>
<dbReference type="PANTHER" id="PTHR22619">
    <property type="entry name" value="ZINC FINGER SWIM DOMAIN CONTAINING PROTEIN 4, 5, 6"/>
    <property type="match status" value="1"/>
</dbReference>
<sequence length="1726" mass="192810">MADEQVDQNGLLPAAVAGGPVVGGGMAPPVAPDDDDDRVTFEDSEMFEEDILSASDTESVNQNWRGWHDNVQPEPDHVIAPQESTSIGISALPLKSLAAKVAASSMSFEQLEAQNHGTPIPTDLFCYIIKFVFPQNSEDIRMYSFLTNGSQNEYDNGHALYKAEAVKDALQIGYRLTASVEIPPRHQHASGKGSYFVDIGIDRCRVTSCRCTCSSKSSWCQHVVAVCLYRIHHADSVKYRGINWLTINSMPHKNVVKLFQNFINTLPAQYLPVAQNIMDQLADPNSDISQSDGAPDPTDGEHQEIPIWSLDHQVIKENIHKVLTKICVPGPTVHCDVNCLSSNLSPTLTEWVAIFRSMKSKDPEGLWNLLTIASDMLKRSDPNSITLLHICTEALMANEHVLYWWYITKLSQSGFWMFTSTSKAHIQSVNGNTSQFNCSSLCDEIVNMWRLAAMNPKWTYVERENLFSELKQYHRTAVTTIQQLLRRMSQNGDAQSSFMFTVMDQQGCRLSPENARFNMHYFPGFFDALSACMIEWDLTNIKEYIAGEALEFEGNFKALGNVPIAFSAQEFASEISSQYDMELPSVDDGQSKCIRRGIKKTRRVINTRSIQARHMLQMDQASTSRRPSRHGNNQPRSPDEPTSSKNLEDARERREQMLNDDFEQIAEQLNLEISDLEARYSCCEALMAHGYSQQARNLAISVSEEMNSEAIDLLAQMEIENGGKRTSPTRIRRKKPTKAQLTLNSKHIKFLIPENHVIELSKQAAHLFARTIFLANLLSSDEKSRKVVFSLALAVLSAPRLPAATRHLEVKLYYYESTLVSLLRNFPIGDDELQLIRSVALELFENSQKGKLVRVTALPLTLIQYLLETLSESRKSSVVGSSGKSLSDKDLGFYVALEGLGLPLFVSEAEHPMLCECVRRLRGEIAMNLFMKYKDSSEKLGLILDRLLDPTIHRMYKNQDSNAAYFLERAPSLKAFHKIGARPRNPFESFIHPDDPSTSAKSAKALHSTSSSASLSDTTTPLSSSEDRSSQVSNEHDIQDDISSVDSERGVRRSTDEGNESRDESPRFSDSSSSGQNNRPTVVPFIPIIPRRRFNLPNQIPEPLATFMAELSKKLLNEAGGNQSTAIFNAHNGGQAHAGPHRLLHISSFLIGLYALGLHNKMQLNWPTRTYSTQASWIHAQALEIGRCAIEIVRHTWDNHLTPTEVAGLADKASQCREPGLVEEAAYLALTVLPRADALTISESNRALDQCKNKGLNMLELACEAVGKAADGDGVYPEVLFNVAHYWFDLSEAERDRTHDNTRLTMNTNSPQHFYTAGFNSHRYDPTGAVQMNSNPPMPYVGPMIDVRRPPPNFVNVPPHQVPQIQHPPHHLQQQQYDSANRPLHASHSAPNLNPMHPIPPPYLGAAYVITSNHHGQTVMSSLYAQSPMAPRVTMPPPNQSYYMPNTTSPGPSNVAYNFVPGGVPVSVPVPSVAGGSSQTSGISNLSPVGKRLFQAHRIGMRALEMMAGRSDDRTYDSKRYSNPPHVDNIRWLEEKTGLLGKEDCYFSFCELAARTVTSPILLSDLVTRAVHRHPPRANNLYAMCNNVTPPPPPQPAGQAQSLRAIVNQYMDPALVSYRSEVRNFMIQYGHHPSIGELMRMTVEQFHTAGATLLSRSNLTATDVEEVCELVRSFLDIHHIIPMVGRHIFDEFIRFLKKQKSCKKEIHFKINEILNGGRQAPPNAMF</sequence>
<dbReference type="EMBL" id="JAUCMV010000005">
    <property type="protein sequence ID" value="KAK0399430.1"/>
    <property type="molecule type" value="Genomic_DNA"/>
</dbReference>
<evidence type="ECO:0000256" key="2">
    <source>
        <dbReference type="ARBA" id="ARBA00022771"/>
    </source>
</evidence>
<dbReference type="Pfam" id="PF04434">
    <property type="entry name" value="SWIM"/>
    <property type="match status" value="1"/>
</dbReference>
<proteinExistence type="predicted"/>
<dbReference type="Proteomes" id="UP001175271">
    <property type="component" value="Unassembled WGS sequence"/>
</dbReference>
<feature type="domain" description="SWIM-type" evidence="7">
    <location>
        <begin position="195"/>
        <end position="231"/>
    </location>
</feature>
<keyword evidence="1" id="KW-0479">Metal-binding</keyword>
<evidence type="ECO:0000256" key="5">
    <source>
        <dbReference type="SAM" id="Coils"/>
    </source>
</evidence>
<feature type="coiled-coil region" evidence="5">
    <location>
        <begin position="659"/>
        <end position="686"/>
    </location>
</feature>
<protein>
    <recommendedName>
        <fullName evidence="7">SWIM-type domain-containing protein</fullName>
    </recommendedName>
</protein>
<gene>
    <name evidence="8" type="ORF">QR680_003043</name>
</gene>
<evidence type="ECO:0000313" key="8">
    <source>
        <dbReference type="EMBL" id="KAK0399430.1"/>
    </source>
</evidence>